<sequence length="95" mass="10695">MKKKNFDDLKVADIEQLRKKVSDLQKAKTNELLELKMGKTKNVHAAKAMKRDIAKIKTIIRMKLTAKTSITKTEKEDKPSGDSVNKTEVKSHAAS</sequence>
<accession>A0A0G0WPZ1</accession>
<dbReference type="InterPro" id="IPR001854">
    <property type="entry name" value="Ribosomal_uL29"/>
</dbReference>
<gene>
    <name evidence="5" type="primary">rpmC</name>
    <name evidence="7" type="ORF">UU34_C0013G0016</name>
</gene>
<comment type="similarity">
    <text evidence="1 5">Belongs to the universal ribosomal protein uL29 family.</text>
</comment>
<evidence type="ECO:0000256" key="4">
    <source>
        <dbReference type="ARBA" id="ARBA00035204"/>
    </source>
</evidence>
<evidence type="ECO:0000256" key="3">
    <source>
        <dbReference type="ARBA" id="ARBA00023274"/>
    </source>
</evidence>
<evidence type="ECO:0000256" key="2">
    <source>
        <dbReference type="ARBA" id="ARBA00022980"/>
    </source>
</evidence>
<dbReference type="Pfam" id="PF00831">
    <property type="entry name" value="Ribosomal_L29"/>
    <property type="match status" value="1"/>
</dbReference>
<dbReference type="AlphaFoldDB" id="A0A0G0WPZ1"/>
<dbReference type="HAMAP" id="MF_00374">
    <property type="entry name" value="Ribosomal_uL29"/>
    <property type="match status" value="1"/>
</dbReference>
<comment type="caution">
    <text evidence="7">The sequence shown here is derived from an EMBL/GenBank/DDBJ whole genome shotgun (WGS) entry which is preliminary data.</text>
</comment>
<dbReference type="GO" id="GO:1990904">
    <property type="term" value="C:ribonucleoprotein complex"/>
    <property type="evidence" value="ECO:0007669"/>
    <property type="project" value="UniProtKB-KW"/>
</dbReference>
<dbReference type="GO" id="GO:0005840">
    <property type="term" value="C:ribosome"/>
    <property type="evidence" value="ECO:0007669"/>
    <property type="project" value="UniProtKB-KW"/>
</dbReference>
<dbReference type="NCBIfam" id="TIGR00012">
    <property type="entry name" value="L29"/>
    <property type="match status" value="1"/>
</dbReference>
<name>A0A0G0WPZ1_9BACT</name>
<proteinExistence type="inferred from homology"/>
<dbReference type="GO" id="GO:0003735">
    <property type="term" value="F:structural constituent of ribosome"/>
    <property type="evidence" value="ECO:0007669"/>
    <property type="project" value="InterPro"/>
</dbReference>
<dbReference type="Proteomes" id="UP000034854">
    <property type="component" value="Unassembled WGS sequence"/>
</dbReference>
<reference evidence="7 8" key="1">
    <citation type="journal article" date="2015" name="Nature">
        <title>rRNA introns, odd ribosomes, and small enigmatic genomes across a large radiation of phyla.</title>
        <authorList>
            <person name="Brown C.T."/>
            <person name="Hug L.A."/>
            <person name="Thomas B.C."/>
            <person name="Sharon I."/>
            <person name="Castelle C.J."/>
            <person name="Singh A."/>
            <person name="Wilkins M.J."/>
            <person name="Williams K.H."/>
            <person name="Banfield J.F."/>
        </authorList>
    </citation>
    <scope>NUCLEOTIDE SEQUENCE [LARGE SCALE GENOMIC DNA]</scope>
</reference>
<feature type="region of interest" description="Disordered" evidence="6">
    <location>
        <begin position="68"/>
        <end position="95"/>
    </location>
</feature>
<protein>
    <recommendedName>
        <fullName evidence="4 5">Large ribosomal subunit protein uL29</fullName>
    </recommendedName>
</protein>
<feature type="compositionally biased region" description="Basic and acidic residues" evidence="6">
    <location>
        <begin position="72"/>
        <end position="95"/>
    </location>
</feature>
<dbReference type="SUPFAM" id="SSF46561">
    <property type="entry name" value="Ribosomal protein L29 (L29p)"/>
    <property type="match status" value="1"/>
</dbReference>
<dbReference type="Gene3D" id="1.10.287.310">
    <property type="match status" value="1"/>
</dbReference>
<dbReference type="EMBL" id="LCAG01000013">
    <property type="protein sequence ID" value="KKR86540.1"/>
    <property type="molecule type" value="Genomic_DNA"/>
</dbReference>
<keyword evidence="3 5" id="KW-0687">Ribonucleoprotein</keyword>
<evidence type="ECO:0000256" key="1">
    <source>
        <dbReference type="ARBA" id="ARBA00009254"/>
    </source>
</evidence>
<evidence type="ECO:0000256" key="5">
    <source>
        <dbReference type="HAMAP-Rule" id="MF_00374"/>
    </source>
</evidence>
<dbReference type="GO" id="GO:0006412">
    <property type="term" value="P:translation"/>
    <property type="evidence" value="ECO:0007669"/>
    <property type="project" value="UniProtKB-UniRule"/>
</dbReference>
<organism evidence="7 8">
    <name type="scientific">Candidatus Curtissbacteria bacterium GW2011_GWA1_41_11</name>
    <dbReference type="NCBI Taxonomy" id="1618409"/>
    <lineage>
        <taxon>Bacteria</taxon>
        <taxon>Candidatus Curtissiibacteriota</taxon>
    </lineage>
</organism>
<dbReference type="InterPro" id="IPR036049">
    <property type="entry name" value="Ribosomal_uL29_sf"/>
</dbReference>
<evidence type="ECO:0000313" key="8">
    <source>
        <dbReference type="Proteomes" id="UP000034854"/>
    </source>
</evidence>
<evidence type="ECO:0000313" key="7">
    <source>
        <dbReference type="EMBL" id="KKR86540.1"/>
    </source>
</evidence>
<keyword evidence="2 5" id="KW-0689">Ribosomal protein</keyword>
<evidence type="ECO:0000256" key="6">
    <source>
        <dbReference type="SAM" id="MobiDB-lite"/>
    </source>
</evidence>